<organism evidence="2 3">
    <name type="scientific">Pseudoalteromonas luteoviolacea</name>
    <dbReference type="NCBI Taxonomy" id="43657"/>
    <lineage>
        <taxon>Bacteria</taxon>
        <taxon>Pseudomonadati</taxon>
        <taxon>Pseudomonadota</taxon>
        <taxon>Gammaproteobacteria</taxon>
        <taxon>Alteromonadales</taxon>
        <taxon>Pseudoalteromonadaceae</taxon>
        <taxon>Pseudoalteromonas</taxon>
    </lineage>
</organism>
<dbReference type="PROSITE" id="PS50404">
    <property type="entry name" value="GST_NTER"/>
    <property type="match status" value="1"/>
</dbReference>
<dbReference type="Gene3D" id="1.20.1050.10">
    <property type="match status" value="1"/>
</dbReference>
<dbReference type="SUPFAM" id="SSF52833">
    <property type="entry name" value="Thioredoxin-like"/>
    <property type="match status" value="1"/>
</dbReference>
<reference evidence="2 3" key="1">
    <citation type="submission" date="2014-12" db="EMBL/GenBank/DDBJ databases">
        <title>Draft Genome Sequence of Pseudoalteromonas luteoviolacea HI1.</title>
        <authorList>
            <person name="Asahina A.Y."/>
            <person name="Hadfield M.G."/>
        </authorList>
    </citation>
    <scope>NUCLEOTIDE SEQUENCE [LARGE SCALE GENOMIC DNA]</scope>
    <source>
        <strain evidence="2 3">HI1</strain>
    </source>
</reference>
<accession>A0A0C1Q2W3</accession>
<sequence>MILYGSNTSPYVRRLRIYCGIHNLSIEYKAIDIFNEQDREILIKHNPARKIPFLISAEQAICDSNVIARYLQDKFSLPHLNWEQENLLTTVNACNDSLVEMLLGDRSGFDTQADVLFFNLQRERITETLAYLDKQCTTDVFLNCEYLQISLYCLLDWIRFRDLADISHLNGLLNHLETWQRHTLAQETDPRS</sequence>
<dbReference type="CDD" id="cd00570">
    <property type="entry name" value="GST_N_family"/>
    <property type="match status" value="1"/>
</dbReference>
<evidence type="ECO:0000313" key="3">
    <source>
        <dbReference type="Proteomes" id="UP000031327"/>
    </source>
</evidence>
<dbReference type="RefSeq" id="WP_039611831.1">
    <property type="nucleotide sequence ID" value="NZ_JWIC01000010.1"/>
</dbReference>
<dbReference type="GO" id="GO:0016740">
    <property type="term" value="F:transferase activity"/>
    <property type="evidence" value="ECO:0007669"/>
    <property type="project" value="UniProtKB-KW"/>
</dbReference>
<dbReference type="Gene3D" id="3.40.30.10">
    <property type="entry name" value="Glutaredoxin"/>
    <property type="match status" value="1"/>
</dbReference>
<feature type="domain" description="GST N-terminal" evidence="1">
    <location>
        <begin position="1"/>
        <end position="79"/>
    </location>
</feature>
<dbReference type="PANTHER" id="PTHR43968">
    <property type="match status" value="1"/>
</dbReference>
<dbReference type="OrthoDB" id="8634103at2"/>
<dbReference type="Pfam" id="PF13417">
    <property type="entry name" value="GST_N_3"/>
    <property type="match status" value="1"/>
</dbReference>
<dbReference type="InterPro" id="IPR036249">
    <property type="entry name" value="Thioredoxin-like_sf"/>
</dbReference>
<dbReference type="AlphaFoldDB" id="A0A0C1Q2W3"/>
<evidence type="ECO:0000313" key="2">
    <source>
        <dbReference type="EMBL" id="KID54936.1"/>
    </source>
</evidence>
<keyword evidence="2" id="KW-0808">Transferase</keyword>
<dbReference type="GO" id="GO:0005737">
    <property type="term" value="C:cytoplasm"/>
    <property type="evidence" value="ECO:0007669"/>
    <property type="project" value="TreeGrafter"/>
</dbReference>
<dbReference type="EMBL" id="JWIC01000010">
    <property type="protein sequence ID" value="KID54936.1"/>
    <property type="molecule type" value="Genomic_DNA"/>
</dbReference>
<dbReference type="Proteomes" id="UP000031327">
    <property type="component" value="Unassembled WGS sequence"/>
</dbReference>
<dbReference type="InterPro" id="IPR050983">
    <property type="entry name" value="GST_Omega/HSP26"/>
</dbReference>
<proteinExistence type="predicted"/>
<evidence type="ECO:0000259" key="1">
    <source>
        <dbReference type="PROSITE" id="PS50404"/>
    </source>
</evidence>
<protein>
    <submittedName>
        <fullName evidence="2">Glutathione S-transferase</fullName>
    </submittedName>
</protein>
<gene>
    <name evidence="2" type="ORF">JF50_24180</name>
</gene>
<name>A0A0C1Q2W3_9GAMM</name>
<comment type="caution">
    <text evidence="2">The sequence shown here is derived from an EMBL/GenBank/DDBJ whole genome shotgun (WGS) entry which is preliminary data.</text>
</comment>
<dbReference type="PANTHER" id="PTHR43968:SF6">
    <property type="entry name" value="GLUTATHIONE S-TRANSFERASE OMEGA"/>
    <property type="match status" value="1"/>
</dbReference>
<dbReference type="InterPro" id="IPR004045">
    <property type="entry name" value="Glutathione_S-Trfase_N"/>
</dbReference>